<accession>A0A099IB94</accession>
<comment type="caution">
    <text evidence="1">The sequence shown here is derived from an EMBL/GenBank/DDBJ whole genome shotgun (WGS) entry which is preliminary data.</text>
</comment>
<dbReference type="Proteomes" id="UP000030008">
    <property type="component" value="Unassembled WGS sequence"/>
</dbReference>
<reference evidence="1 2" key="1">
    <citation type="submission" date="2014-08" db="EMBL/GenBank/DDBJ databases">
        <title>Clostridium innocuum, an unnegligible vancomycin-resistant pathogen causing extra-intestinal infections.</title>
        <authorList>
            <person name="Feng Y."/>
            <person name="Chiu C.-H."/>
        </authorList>
    </citation>
    <scope>NUCLEOTIDE SEQUENCE [LARGE SCALE GENOMIC DNA]</scope>
    <source>
        <strain evidence="1 2">AN88</strain>
    </source>
</reference>
<dbReference type="Pfam" id="PF13189">
    <property type="entry name" value="Cytidylate_kin2"/>
    <property type="match status" value="1"/>
</dbReference>
<evidence type="ECO:0000313" key="1">
    <source>
        <dbReference type="EMBL" id="KGJ54910.1"/>
    </source>
</evidence>
<dbReference type="RefSeq" id="WP_044903471.1">
    <property type="nucleotide sequence ID" value="NZ_CAXUJB010000001.1"/>
</dbReference>
<dbReference type="AlphaFoldDB" id="A0A099IB94"/>
<dbReference type="EMBL" id="JQIF01000005">
    <property type="protein sequence ID" value="KGJ54910.1"/>
    <property type="molecule type" value="Genomic_DNA"/>
</dbReference>
<dbReference type="SUPFAM" id="SSF52540">
    <property type="entry name" value="P-loop containing nucleoside triphosphate hydrolases"/>
    <property type="match status" value="1"/>
</dbReference>
<name>A0A099IB94_CLOIN</name>
<keyword evidence="1" id="KW-0808">Transferase</keyword>
<sequence>MENKTIITISRQFGSGGREIGKKIADQLGIPFYDKELIEIAAKESGMDKELFEEDDARTSKGFRLLGALGYSLGGPLSTITELSLNDRLYLVQEEVIKGVACEGSCVIVGRCADYVLRERSDVLNVYIHADMEDRKERAVHSYEVDERDIEGSIKKIDKRRANYYEYYTDRKWGRAENYDISINSSTFGIDGTVEIIKMLAQKKAL</sequence>
<dbReference type="InterPro" id="IPR027417">
    <property type="entry name" value="P-loop_NTPase"/>
</dbReference>
<keyword evidence="1" id="KW-0418">Kinase</keyword>
<dbReference type="Gene3D" id="3.40.50.300">
    <property type="entry name" value="P-loop containing nucleotide triphosphate hydrolases"/>
    <property type="match status" value="1"/>
</dbReference>
<protein>
    <submittedName>
        <fullName evidence="1">Cytidylate kinase</fullName>
    </submittedName>
</protein>
<gene>
    <name evidence="1" type="ORF">CIAN88_01130</name>
</gene>
<proteinExistence type="predicted"/>
<organism evidence="1 2">
    <name type="scientific">Clostridium innocuum</name>
    <dbReference type="NCBI Taxonomy" id="1522"/>
    <lineage>
        <taxon>Bacteria</taxon>
        <taxon>Bacillati</taxon>
        <taxon>Bacillota</taxon>
        <taxon>Clostridia</taxon>
        <taxon>Eubacteriales</taxon>
        <taxon>Clostridiaceae</taxon>
        <taxon>Clostridium</taxon>
    </lineage>
</organism>
<evidence type="ECO:0000313" key="2">
    <source>
        <dbReference type="Proteomes" id="UP000030008"/>
    </source>
</evidence>
<dbReference type="GO" id="GO:0016301">
    <property type="term" value="F:kinase activity"/>
    <property type="evidence" value="ECO:0007669"/>
    <property type="project" value="UniProtKB-KW"/>
</dbReference>